<feature type="transmembrane region" description="Helical" evidence="5">
    <location>
        <begin position="238"/>
        <end position="257"/>
    </location>
</feature>
<keyword evidence="9" id="KW-1185">Reference proteome</keyword>
<dbReference type="InterPro" id="IPR007016">
    <property type="entry name" value="O-antigen_ligase-rel_domated"/>
</dbReference>
<reference evidence="8 9" key="1">
    <citation type="submission" date="2017-05" db="EMBL/GenBank/DDBJ databases">
        <title>Complete and WGS of Bordetella genogroups.</title>
        <authorList>
            <person name="Spilker T."/>
            <person name="LiPuma J."/>
        </authorList>
    </citation>
    <scope>NUCLEOTIDE SEQUENCE [LARGE SCALE GENOMIC DNA]</scope>
    <source>
        <strain evidence="8 9">AU19157</strain>
    </source>
</reference>
<evidence type="ECO:0000313" key="8">
    <source>
        <dbReference type="EMBL" id="ARP79715.1"/>
    </source>
</evidence>
<dbReference type="KEGG" id="bgv:CAL12_01995"/>
<evidence type="ECO:0000259" key="7">
    <source>
        <dbReference type="Pfam" id="PF04932"/>
    </source>
</evidence>
<evidence type="ECO:0000256" key="6">
    <source>
        <dbReference type="SAM" id="SignalP"/>
    </source>
</evidence>
<name>A0A1W6YF52_9BORD</name>
<dbReference type="InterPro" id="IPR051533">
    <property type="entry name" value="WaaL-like"/>
</dbReference>
<feature type="transmembrane region" description="Helical" evidence="5">
    <location>
        <begin position="191"/>
        <end position="208"/>
    </location>
</feature>
<dbReference type="EMBL" id="CP021108">
    <property type="protein sequence ID" value="ARP79715.1"/>
    <property type="molecule type" value="Genomic_DNA"/>
</dbReference>
<keyword evidence="6" id="KW-0732">Signal</keyword>
<feature type="transmembrane region" description="Helical" evidence="5">
    <location>
        <begin position="214"/>
        <end position="231"/>
    </location>
</feature>
<feature type="transmembrane region" description="Helical" evidence="5">
    <location>
        <begin position="404"/>
        <end position="420"/>
    </location>
</feature>
<evidence type="ECO:0000256" key="3">
    <source>
        <dbReference type="ARBA" id="ARBA00022989"/>
    </source>
</evidence>
<feature type="transmembrane region" description="Helical" evidence="5">
    <location>
        <begin position="99"/>
        <end position="115"/>
    </location>
</feature>
<dbReference type="PANTHER" id="PTHR37422:SF13">
    <property type="entry name" value="LIPOPOLYSACCHARIDE BIOSYNTHESIS PROTEIN PA4999-RELATED"/>
    <property type="match status" value="1"/>
</dbReference>
<proteinExistence type="predicted"/>
<evidence type="ECO:0000256" key="5">
    <source>
        <dbReference type="SAM" id="Phobius"/>
    </source>
</evidence>
<feature type="transmembrane region" description="Helical" evidence="5">
    <location>
        <begin position="67"/>
        <end position="87"/>
    </location>
</feature>
<evidence type="ECO:0000256" key="1">
    <source>
        <dbReference type="ARBA" id="ARBA00004141"/>
    </source>
</evidence>
<accession>A0A1W6YF52</accession>
<dbReference type="Proteomes" id="UP000194151">
    <property type="component" value="Chromosome"/>
</dbReference>
<dbReference type="GO" id="GO:0016020">
    <property type="term" value="C:membrane"/>
    <property type="evidence" value="ECO:0007669"/>
    <property type="project" value="UniProtKB-SubCell"/>
</dbReference>
<dbReference type="AlphaFoldDB" id="A0A1W6YF52"/>
<dbReference type="OrthoDB" id="8576060at2"/>
<keyword evidence="3 5" id="KW-1133">Transmembrane helix</keyword>
<feature type="chain" id="PRO_5035940352" description="O-antigen ligase-related domain-containing protein" evidence="6">
    <location>
        <begin position="27"/>
        <end position="437"/>
    </location>
</feature>
<keyword evidence="4 5" id="KW-0472">Membrane</keyword>
<feature type="transmembrane region" description="Helical" evidence="5">
    <location>
        <begin position="30"/>
        <end position="47"/>
    </location>
</feature>
<comment type="subcellular location">
    <subcellularLocation>
        <location evidence="1">Membrane</location>
        <topology evidence="1">Multi-pass membrane protein</topology>
    </subcellularLocation>
</comment>
<feature type="transmembrane region" description="Helical" evidence="5">
    <location>
        <begin position="337"/>
        <end position="364"/>
    </location>
</feature>
<keyword evidence="2 5" id="KW-0812">Transmembrane</keyword>
<feature type="transmembrane region" description="Helical" evidence="5">
    <location>
        <begin position="376"/>
        <end position="398"/>
    </location>
</feature>
<dbReference type="RefSeq" id="WP_086062948.1">
    <property type="nucleotide sequence ID" value="NZ_CP021108.1"/>
</dbReference>
<evidence type="ECO:0000256" key="2">
    <source>
        <dbReference type="ARBA" id="ARBA00022692"/>
    </source>
</evidence>
<sequence>MPSLYPRLAAILALLVPACALTSASAGPTLLYVAGLLAIIAIVHDRLRGRGATGTATDTAGDTATLWPAAIALCAPLVSVLLTFMLVDGAWSSSEFEKFFRFALACPIGWLLLRAPTRWLQQVQWSILFSAFAGSIMLIVIMHTADLGRGTVSDFGGRYNAVAFADLTLFFGFAGLLMLPWTLSRWPRVEKALKILAAVLSLYATWLSQTRSSWMLLPIFGVVVLLSRAHWSRRAKAVFVAGLLVVLAGASTLLWQIQDSRMREVASDVENYVDHADRDTSVGIRMQLWHASWLMFLDHPVIGTGARNFRTNLAELRDRGIVTPLVASDYGEPHNDLIAAMAGYGAVGLLAMLTLYLLPAVIFYRRMFHPDPRVHIGAQVGLLFCLSYTAFSLTEMMFRNMRSVPIYAVTMVVLYALTAPRRPVAVAHADGLSAGTR</sequence>
<feature type="signal peptide" evidence="6">
    <location>
        <begin position="1"/>
        <end position="26"/>
    </location>
</feature>
<protein>
    <recommendedName>
        <fullName evidence="7">O-antigen ligase-related domain-containing protein</fullName>
    </recommendedName>
</protein>
<organism evidence="8 9">
    <name type="scientific">Bordetella genomosp. 8</name>
    <dbReference type="NCBI Taxonomy" id="1416806"/>
    <lineage>
        <taxon>Bacteria</taxon>
        <taxon>Pseudomonadati</taxon>
        <taxon>Pseudomonadota</taxon>
        <taxon>Betaproteobacteria</taxon>
        <taxon>Burkholderiales</taxon>
        <taxon>Alcaligenaceae</taxon>
        <taxon>Bordetella</taxon>
    </lineage>
</organism>
<evidence type="ECO:0000313" key="9">
    <source>
        <dbReference type="Proteomes" id="UP000194151"/>
    </source>
</evidence>
<dbReference type="STRING" id="1416806.CAL12_01995"/>
<feature type="transmembrane region" description="Helical" evidence="5">
    <location>
        <begin position="157"/>
        <end position="179"/>
    </location>
</feature>
<dbReference type="PANTHER" id="PTHR37422">
    <property type="entry name" value="TEICHURONIC ACID BIOSYNTHESIS PROTEIN TUAE"/>
    <property type="match status" value="1"/>
</dbReference>
<gene>
    <name evidence="8" type="ORF">CAL12_01995</name>
</gene>
<evidence type="ECO:0000256" key="4">
    <source>
        <dbReference type="ARBA" id="ARBA00023136"/>
    </source>
</evidence>
<feature type="domain" description="O-antigen ligase-related" evidence="7">
    <location>
        <begin position="196"/>
        <end position="352"/>
    </location>
</feature>
<dbReference type="Pfam" id="PF04932">
    <property type="entry name" value="Wzy_C"/>
    <property type="match status" value="1"/>
</dbReference>
<feature type="transmembrane region" description="Helical" evidence="5">
    <location>
        <begin position="127"/>
        <end position="145"/>
    </location>
</feature>